<evidence type="ECO:0000313" key="3">
    <source>
        <dbReference type="Proteomes" id="UP000478052"/>
    </source>
</evidence>
<dbReference type="OrthoDB" id="6624973at2759"/>
<dbReference type="CDD" id="cd01650">
    <property type="entry name" value="RT_nLTR_like"/>
    <property type="match status" value="1"/>
</dbReference>
<feature type="domain" description="Reverse transcriptase" evidence="1">
    <location>
        <begin position="344"/>
        <end position="568"/>
    </location>
</feature>
<keyword evidence="3" id="KW-1185">Reference proteome</keyword>
<sequence>MVIVACATPSTRGMEDLDDVETISKSVSENIFILVTRINKVNIANIYKYPNETWSSPTIKVLKHPAIYIGDFNSHSTAWGYDGNGSNGDVLDEWITLNNLHLVYSSKDKGTFFSARWQKEYTPDLSIVSRTSLNDNTMATRQVMRDFPHSQHRPVIIKYGLQIPTVLSIPKPRWNFRRASWKQYAKEVDHLLQWIPPVANNYESFIEVIKTVAKKHIPRGFRKTFIPTCGKNCEQLFEDFQRTRDYEIADKMLKILNNNRKQRWHESVKKLDFTRSSHKAWGLMKRLGDKNTRATPQIKAIKPDDIASRLVKAAKQAIGIWYTFFDTGNRNSAEKDKNAKSSSDILEKCHIPKQFKRAKMIALLKPGKEGNDEADFRPVSLLSVTYKILERLVLERIQPTIDKVSPLNKLDLRKTKLKTSVTFVDLSAAYDTVWRQGLMYKLAKTISCRNTVELINNMLTNRLLRVFLDNKGSRWRKMNDGLPQGSVLAPTLFNLYMSDLPKMEGTVFQFADDIANAYQSTEMVDGERVLTKDLTTLNTYFQRWRLKLNPNKTEKHIENSAKKVKFRVNLIQKLAGIGWGANSITFRTATMAIVYSTAEYGASCGSITELNNAMRIISGTVKKTQTPWVPVLKNIAPPHIRRKEALVNTITSCLNYKESLLFQMLRNKPINRLKSRKPPGLIAKNLINTQFCSSKLWNEEWTKLQVTNKDLITRPDQNIEWTTINRIRTGQGNSAACDCGEVEQTMKHIVESCPRRLFEQGIEGIHKVTKEAIEWLIELDLDL</sequence>
<protein>
    <recommendedName>
        <fullName evidence="1">Reverse transcriptase domain-containing protein</fullName>
    </recommendedName>
</protein>
<dbReference type="PANTHER" id="PTHR36688:SF1">
    <property type="entry name" value="ENDONUCLEASE_EXONUCLEASE_PHOSPHATASE DOMAIN-CONTAINING PROTEIN"/>
    <property type="match status" value="1"/>
</dbReference>
<dbReference type="InterPro" id="IPR052560">
    <property type="entry name" value="RdDP_mobile_element"/>
</dbReference>
<evidence type="ECO:0000259" key="1">
    <source>
        <dbReference type="PROSITE" id="PS50878"/>
    </source>
</evidence>
<dbReference type="GO" id="GO:0003824">
    <property type="term" value="F:catalytic activity"/>
    <property type="evidence" value="ECO:0007669"/>
    <property type="project" value="InterPro"/>
</dbReference>
<dbReference type="Gene3D" id="3.60.10.10">
    <property type="entry name" value="Endonuclease/exonuclease/phosphatase"/>
    <property type="match status" value="1"/>
</dbReference>
<dbReference type="AlphaFoldDB" id="A0A6G0XU67"/>
<proteinExistence type="predicted"/>
<dbReference type="InterPro" id="IPR005135">
    <property type="entry name" value="Endo/exonuclease/phosphatase"/>
</dbReference>
<name>A0A6G0XU67_APHCR</name>
<gene>
    <name evidence="2" type="ORF">FWK35_00020700</name>
</gene>
<dbReference type="GO" id="GO:0071897">
    <property type="term" value="P:DNA biosynthetic process"/>
    <property type="evidence" value="ECO:0007669"/>
    <property type="project" value="UniProtKB-ARBA"/>
</dbReference>
<dbReference type="Pfam" id="PF00078">
    <property type="entry name" value="RVT_1"/>
    <property type="match status" value="1"/>
</dbReference>
<dbReference type="InterPro" id="IPR000477">
    <property type="entry name" value="RT_dom"/>
</dbReference>
<comment type="caution">
    <text evidence="2">The sequence shown here is derived from an EMBL/GenBank/DDBJ whole genome shotgun (WGS) entry which is preliminary data.</text>
</comment>
<dbReference type="PANTHER" id="PTHR36688">
    <property type="entry name" value="ENDO/EXONUCLEASE/PHOSPHATASE DOMAIN-CONTAINING PROTEIN"/>
    <property type="match status" value="1"/>
</dbReference>
<dbReference type="EMBL" id="VUJU01007545">
    <property type="protein sequence ID" value="KAF0744099.1"/>
    <property type="molecule type" value="Genomic_DNA"/>
</dbReference>
<dbReference type="Proteomes" id="UP000478052">
    <property type="component" value="Unassembled WGS sequence"/>
</dbReference>
<dbReference type="InterPro" id="IPR036691">
    <property type="entry name" value="Endo/exonu/phosph_ase_sf"/>
</dbReference>
<dbReference type="PROSITE" id="PS50878">
    <property type="entry name" value="RT_POL"/>
    <property type="match status" value="1"/>
</dbReference>
<evidence type="ECO:0000313" key="2">
    <source>
        <dbReference type="EMBL" id="KAF0744099.1"/>
    </source>
</evidence>
<reference evidence="2 3" key="1">
    <citation type="submission" date="2019-08" db="EMBL/GenBank/DDBJ databases">
        <title>Whole genome of Aphis craccivora.</title>
        <authorList>
            <person name="Voronova N.V."/>
            <person name="Shulinski R.S."/>
            <person name="Bandarenka Y.V."/>
            <person name="Zhorov D.G."/>
            <person name="Warner D."/>
        </authorList>
    </citation>
    <scope>NUCLEOTIDE SEQUENCE [LARGE SCALE GENOMIC DNA]</scope>
    <source>
        <strain evidence="2">180601</strain>
        <tissue evidence="2">Whole Body</tissue>
    </source>
</reference>
<dbReference type="InterPro" id="IPR043502">
    <property type="entry name" value="DNA/RNA_pol_sf"/>
</dbReference>
<dbReference type="SUPFAM" id="SSF56672">
    <property type="entry name" value="DNA/RNA polymerases"/>
    <property type="match status" value="1"/>
</dbReference>
<dbReference type="Pfam" id="PF14529">
    <property type="entry name" value="Exo_endo_phos_2"/>
    <property type="match status" value="1"/>
</dbReference>
<dbReference type="SUPFAM" id="SSF56219">
    <property type="entry name" value="DNase I-like"/>
    <property type="match status" value="1"/>
</dbReference>
<organism evidence="2 3">
    <name type="scientific">Aphis craccivora</name>
    <name type="common">Cowpea aphid</name>
    <dbReference type="NCBI Taxonomy" id="307492"/>
    <lineage>
        <taxon>Eukaryota</taxon>
        <taxon>Metazoa</taxon>
        <taxon>Ecdysozoa</taxon>
        <taxon>Arthropoda</taxon>
        <taxon>Hexapoda</taxon>
        <taxon>Insecta</taxon>
        <taxon>Pterygota</taxon>
        <taxon>Neoptera</taxon>
        <taxon>Paraneoptera</taxon>
        <taxon>Hemiptera</taxon>
        <taxon>Sternorrhyncha</taxon>
        <taxon>Aphidomorpha</taxon>
        <taxon>Aphidoidea</taxon>
        <taxon>Aphididae</taxon>
        <taxon>Aphidini</taxon>
        <taxon>Aphis</taxon>
        <taxon>Aphis</taxon>
    </lineage>
</organism>
<accession>A0A6G0XU67</accession>